<dbReference type="Gene3D" id="1.10.357.10">
    <property type="entry name" value="Tetracycline Repressor, domain 2"/>
    <property type="match status" value="1"/>
</dbReference>
<reference evidence="6 7" key="1">
    <citation type="submission" date="2017-11" db="EMBL/GenBank/DDBJ databases">
        <title>Genome sequence of Pantoea cypripedii NE1.</title>
        <authorList>
            <person name="Nascimento F.X."/>
        </authorList>
    </citation>
    <scope>NUCLEOTIDE SEQUENCE [LARGE SCALE GENOMIC DNA]</scope>
    <source>
        <strain evidence="6 7">NE1</strain>
        <plasmid evidence="7">pne1b</plasmid>
    </source>
</reference>
<sequence length="204" mass="22079">MIKSVNLVIYRTALMSEARRTHILNASVIAFSHHGYRKTSLEDVAKEAGISRQGLYLHFSSKDELFSATIDYALSMQLEAAEKALSNGSSILSSLLKACDEWAGRHIGQGTSDADDLAASSTAISGDLMKQFTARFEALLTSAISSSTMMASLKNNGLTACDVAKTIYLLTAGIKTTSRTREEFRQSLASALSVLIAPHLKERK</sequence>
<dbReference type="InterPro" id="IPR001647">
    <property type="entry name" value="HTH_TetR"/>
</dbReference>
<dbReference type="Pfam" id="PF00440">
    <property type="entry name" value="TetR_N"/>
    <property type="match status" value="1"/>
</dbReference>
<evidence type="ECO:0000259" key="5">
    <source>
        <dbReference type="PROSITE" id="PS50977"/>
    </source>
</evidence>
<proteinExistence type="predicted"/>
<dbReference type="PANTHER" id="PTHR47506:SF6">
    <property type="entry name" value="HTH-TYPE TRANSCRIPTIONAL REPRESSOR NEMR"/>
    <property type="match status" value="1"/>
</dbReference>
<evidence type="ECO:0000256" key="3">
    <source>
        <dbReference type="ARBA" id="ARBA00023163"/>
    </source>
</evidence>
<evidence type="ECO:0000256" key="1">
    <source>
        <dbReference type="ARBA" id="ARBA00023015"/>
    </source>
</evidence>
<dbReference type="InterPro" id="IPR009057">
    <property type="entry name" value="Homeodomain-like_sf"/>
</dbReference>
<dbReference type="PROSITE" id="PS50977">
    <property type="entry name" value="HTH_TETR_2"/>
    <property type="match status" value="1"/>
</dbReference>
<keyword evidence="3" id="KW-0804">Transcription</keyword>
<evidence type="ECO:0000256" key="2">
    <source>
        <dbReference type="ARBA" id="ARBA00023125"/>
    </source>
</evidence>
<dbReference type="AlphaFoldDB" id="A0A6B9GGM7"/>
<dbReference type="SUPFAM" id="SSF46689">
    <property type="entry name" value="Homeodomain-like"/>
    <property type="match status" value="1"/>
</dbReference>
<feature type="DNA-binding region" description="H-T-H motif" evidence="4">
    <location>
        <begin position="40"/>
        <end position="59"/>
    </location>
</feature>
<organism evidence="6 7">
    <name type="scientific">Pantoea cypripedii</name>
    <name type="common">Pectobacterium cypripedii</name>
    <name type="synonym">Erwinia cypripedii</name>
    <dbReference type="NCBI Taxonomy" id="55209"/>
    <lineage>
        <taxon>Bacteria</taxon>
        <taxon>Pseudomonadati</taxon>
        <taxon>Pseudomonadota</taxon>
        <taxon>Gammaproteobacteria</taxon>
        <taxon>Enterobacterales</taxon>
        <taxon>Erwiniaceae</taxon>
        <taxon>Pantoea</taxon>
    </lineage>
</organism>
<dbReference type="GO" id="GO:0003677">
    <property type="term" value="F:DNA binding"/>
    <property type="evidence" value="ECO:0007669"/>
    <property type="project" value="UniProtKB-UniRule"/>
</dbReference>
<gene>
    <name evidence="6" type="ORF">CUN67_26095</name>
</gene>
<feature type="domain" description="HTH tetR-type" evidence="5">
    <location>
        <begin position="17"/>
        <end position="77"/>
    </location>
</feature>
<evidence type="ECO:0000313" key="6">
    <source>
        <dbReference type="EMBL" id="QGY32446.1"/>
    </source>
</evidence>
<dbReference type="Proteomes" id="UP000502005">
    <property type="component" value="Plasmid pNE1B"/>
</dbReference>
<keyword evidence="1" id="KW-0805">Transcription regulation</keyword>
<dbReference type="PRINTS" id="PR00455">
    <property type="entry name" value="HTHTETR"/>
</dbReference>
<name>A0A6B9GGM7_PANCY</name>
<keyword evidence="6" id="KW-0614">Plasmid</keyword>
<evidence type="ECO:0000313" key="7">
    <source>
        <dbReference type="Proteomes" id="UP000502005"/>
    </source>
</evidence>
<geneLocation type="plasmid" evidence="7">
    <name>pne1b</name>
</geneLocation>
<dbReference type="EMBL" id="CP024770">
    <property type="protein sequence ID" value="QGY32446.1"/>
    <property type="molecule type" value="Genomic_DNA"/>
</dbReference>
<keyword evidence="2 4" id="KW-0238">DNA-binding</keyword>
<accession>A0A6B9GGM7</accession>
<evidence type="ECO:0000256" key="4">
    <source>
        <dbReference type="PROSITE-ProRule" id="PRU00335"/>
    </source>
</evidence>
<dbReference type="PANTHER" id="PTHR47506">
    <property type="entry name" value="TRANSCRIPTIONAL REGULATORY PROTEIN"/>
    <property type="match status" value="1"/>
</dbReference>
<protein>
    <recommendedName>
        <fullName evidence="5">HTH tetR-type domain-containing protein</fullName>
    </recommendedName>
</protein>